<dbReference type="Gene3D" id="2.40.50.140">
    <property type="entry name" value="Nucleic acid-binding proteins"/>
    <property type="match status" value="1"/>
</dbReference>
<name>A0A8H7Y2N2_PSICU</name>
<dbReference type="OrthoDB" id="3258172at2759"/>
<dbReference type="EMBL" id="JAFIQS010000002">
    <property type="protein sequence ID" value="KAG5172436.1"/>
    <property type="molecule type" value="Genomic_DNA"/>
</dbReference>
<comment type="caution">
    <text evidence="1">The sequence shown here is derived from an EMBL/GenBank/DDBJ whole genome shotgun (WGS) entry which is preliminary data.</text>
</comment>
<organism evidence="1">
    <name type="scientific">Psilocybe cubensis</name>
    <name type="common">Psychedelic mushroom</name>
    <name type="synonym">Stropharia cubensis</name>
    <dbReference type="NCBI Taxonomy" id="181762"/>
    <lineage>
        <taxon>Eukaryota</taxon>
        <taxon>Fungi</taxon>
        <taxon>Dikarya</taxon>
        <taxon>Basidiomycota</taxon>
        <taxon>Agaricomycotina</taxon>
        <taxon>Agaricomycetes</taxon>
        <taxon>Agaricomycetidae</taxon>
        <taxon>Agaricales</taxon>
        <taxon>Agaricineae</taxon>
        <taxon>Strophariaceae</taxon>
        <taxon>Psilocybe</taxon>
    </lineage>
</organism>
<sequence>MPQQPESAARTRICKVDEGMISRKIRVAGRITSYNADTGLAVLLDGKFGLLVDTELALDESSGEWATERLCTVMVIGHVERTEQSFAAAAAPPRLPAHASTVQIDMKLVLRAILIVRSPDLDLKLWNSVLEEAEKCRGESEDVQ</sequence>
<dbReference type="AlphaFoldDB" id="A0A8H7Y2N2"/>
<proteinExistence type="predicted"/>
<dbReference type="InterPro" id="IPR012340">
    <property type="entry name" value="NA-bd_OB-fold"/>
</dbReference>
<gene>
    <name evidence="1" type="ORF">JR316_001935</name>
</gene>
<reference evidence="1" key="1">
    <citation type="submission" date="2021-02" db="EMBL/GenBank/DDBJ databases">
        <title>Psilocybe cubensis genome.</title>
        <authorList>
            <person name="Mckernan K.J."/>
            <person name="Crawford S."/>
            <person name="Trippe A."/>
            <person name="Kane L.T."/>
            <person name="Mclaughlin S."/>
        </authorList>
    </citation>
    <scope>NUCLEOTIDE SEQUENCE [LARGE SCALE GENOMIC DNA]</scope>
    <source>
        <strain evidence="1">MGC-MH-2018</strain>
    </source>
</reference>
<protein>
    <submittedName>
        <fullName evidence="1">Uncharacterized protein</fullName>
    </submittedName>
</protein>
<evidence type="ECO:0000313" key="1">
    <source>
        <dbReference type="EMBL" id="KAG5172436.1"/>
    </source>
</evidence>
<accession>A0A8H7Y2N2</accession>